<name>A0A2K1QHN6_9PEZI</name>
<proteinExistence type="predicted"/>
<dbReference type="InterPro" id="IPR037293">
    <property type="entry name" value="Gal_Oxidase_central_sf"/>
</dbReference>
<dbReference type="Gene3D" id="2.130.10.80">
    <property type="entry name" value="Galactose oxidase/kelch, beta-propeller"/>
    <property type="match status" value="1"/>
</dbReference>
<dbReference type="Pfam" id="PF00024">
    <property type="entry name" value="PAN_1"/>
    <property type="match status" value="2"/>
</dbReference>
<evidence type="ECO:0000313" key="5">
    <source>
        <dbReference type="Proteomes" id="UP000243797"/>
    </source>
</evidence>
<dbReference type="InParanoid" id="A0A2K1QHN6"/>
<dbReference type="InterPro" id="IPR003609">
    <property type="entry name" value="Pan_app"/>
</dbReference>
<dbReference type="CDD" id="cd02851">
    <property type="entry name" value="E_set_GO_C"/>
    <property type="match status" value="1"/>
</dbReference>
<dbReference type="AlphaFoldDB" id="A0A2K1QHN6"/>
<dbReference type="Gene3D" id="2.60.40.10">
    <property type="entry name" value="Immunoglobulins"/>
    <property type="match status" value="1"/>
</dbReference>
<dbReference type="Proteomes" id="UP000243797">
    <property type="component" value="Unassembled WGS sequence"/>
</dbReference>
<keyword evidence="5" id="KW-1185">Reference proteome</keyword>
<dbReference type="InterPro" id="IPR006652">
    <property type="entry name" value="Kelch_1"/>
</dbReference>
<dbReference type="STRING" id="2082308.A0A2K1QHN6"/>
<feature type="chain" id="PRO_5014395803" description="Galactose oxidase" evidence="1">
    <location>
        <begin position="21"/>
        <end position="713"/>
    </location>
</feature>
<evidence type="ECO:0008006" key="6">
    <source>
        <dbReference type="Google" id="ProtNLM"/>
    </source>
</evidence>
<evidence type="ECO:0000259" key="3">
    <source>
        <dbReference type="Pfam" id="PF09118"/>
    </source>
</evidence>
<dbReference type="SUPFAM" id="SSF50965">
    <property type="entry name" value="Galactose oxidase, central domain"/>
    <property type="match status" value="1"/>
</dbReference>
<dbReference type="PANTHER" id="PTHR32208:SF56">
    <property type="entry name" value="GALACTOSE OXIDASE-RELATED"/>
    <property type="match status" value="1"/>
</dbReference>
<feature type="signal peptide" evidence="1">
    <location>
        <begin position="1"/>
        <end position="20"/>
    </location>
</feature>
<dbReference type="InterPro" id="IPR015202">
    <property type="entry name" value="GO-like_E_set"/>
</dbReference>
<dbReference type="Pfam" id="PF09118">
    <property type="entry name" value="GO-like_E_set"/>
    <property type="match status" value="1"/>
</dbReference>
<dbReference type="OrthoDB" id="2019572at2759"/>
<dbReference type="InterPro" id="IPR013783">
    <property type="entry name" value="Ig-like_fold"/>
</dbReference>
<gene>
    <name evidence="4" type="ORF">CAC42_1686</name>
</gene>
<protein>
    <recommendedName>
        <fullName evidence="6">Galactose oxidase</fullName>
    </recommendedName>
</protein>
<dbReference type="SUPFAM" id="SSF81296">
    <property type="entry name" value="E set domains"/>
    <property type="match status" value="1"/>
</dbReference>
<dbReference type="InterPro" id="IPR011043">
    <property type="entry name" value="Gal_Oxase/kelch_b-propeller"/>
</dbReference>
<accession>A0A2K1QHN6</accession>
<reference evidence="4 5" key="1">
    <citation type="submission" date="2017-06" db="EMBL/GenBank/DDBJ databases">
        <title>Draft genome sequence of a variant of Elsinoe murrayae.</title>
        <authorList>
            <person name="Cheng Q."/>
        </authorList>
    </citation>
    <scope>NUCLEOTIDE SEQUENCE [LARGE SCALE GENOMIC DNA]</scope>
    <source>
        <strain evidence="4 5">CQ-2017a</strain>
    </source>
</reference>
<dbReference type="EMBL" id="NKHZ01000082">
    <property type="protein sequence ID" value="PNS14664.1"/>
    <property type="molecule type" value="Genomic_DNA"/>
</dbReference>
<dbReference type="InterPro" id="IPR014756">
    <property type="entry name" value="Ig_E-set"/>
</dbReference>
<keyword evidence="1" id="KW-0732">Signal</keyword>
<feature type="domain" description="Apple" evidence="2">
    <location>
        <begin position="42"/>
        <end position="94"/>
    </location>
</feature>
<evidence type="ECO:0000313" key="4">
    <source>
        <dbReference type="EMBL" id="PNS14664.1"/>
    </source>
</evidence>
<feature type="domain" description="Galactose oxidase-like Early set" evidence="3">
    <location>
        <begin position="617"/>
        <end position="711"/>
    </location>
</feature>
<comment type="caution">
    <text evidence="4">The sequence shown here is derived from an EMBL/GenBank/DDBJ whole genome shotgun (WGS) entry which is preliminary data.</text>
</comment>
<dbReference type="PANTHER" id="PTHR32208">
    <property type="entry name" value="SECRETED PROTEIN-RELATED"/>
    <property type="match status" value="1"/>
</dbReference>
<feature type="domain" description="Apple" evidence="2">
    <location>
        <begin position="141"/>
        <end position="191"/>
    </location>
</feature>
<sequence length="713" mass="76520">MAFLHRLLVASTLYLATSLAQRIDTCPTDVQTVSAADGAVYTICPGTDYRGPSAEILPNIGSDTLCLDRCAVTAGCTQAVYHAAYQTCHLKGDPKDLEWWIDPVFTSIQRVQESRQGSVITACPTNETLTTTTADDGSQFALCPGTDYEVYSADMLPDVPSATECLSRCSMAYTCAFAVWDSVARVCHIKGRPDTVRWVINERYTAIRQVVKGGAGEVRPEDRQTLGQWSAVIPLPIIPVAAYVVPSFPSPERLLFFSAYGATDFGNDEGYTQFAELNTRTGAVSRREVANTKHDMFCPGISQLFDGRIMITGGASAAVVSIYDPVRNEFVRGPDMKLARGYQSSTTLSTGGVFTIGGSFTGGLGGKVGEVYDPKTNAWTLLPGADDVPLLTKDLEGIWREDNHAWLYAWTGGSVFQAGPSGKMNWYGTTGRGSVTPAGVRDNVDAMCGVNVMYDAATGKILSAGGSQDYTNSDGFTSAHITTITKPNVPATVERVQDMNYPRGFANAVVLPDGTTLVTGGMRRSLVFSDYNSVLTPELFDPRTKTWKKLAVEGVPRNYHAVSILLADGTVFSGGGGMCAVGKGLSDAHCDRTVDHADGQIYSPPYLFNADGSLATRPEVLSVSGTKVRVGGTLAINMKDSQAYTFSLVRTGSVTHSVNSDQRRLPLTATKSGKKWTVRLPTDSGVILPGYWYLFAMSTSGVPSVARTLQVTL</sequence>
<evidence type="ECO:0000256" key="1">
    <source>
        <dbReference type="SAM" id="SignalP"/>
    </source>
</evidence>
<evidence type="ECO:0000259" key="2">
    <source>
        <dbReference type="Pfam" id="PF00024"/>
    </source>
</evidence>
<organism evidence="4 5">
    <name type="scientific">Sphaceloma murrayae</name>
    <dbReference type="NCBI Taxonomy" id="2082308"/>
    <lineage>
        <taxon>Eukaryota</taxon>
        <taxon>Fungi</taxon>
        <taxon>Dikarya</taxon>
        <taxon>Ascomycota</taxon>
        <taxon>Pezizomycotina</taxon>
        <taxon>Dothideomycetes</taxon>
        <taxon>Dothideomycetidae</taxon>
        <taxon>Myriangiales</taxon>
        <taxon>Elsinoaceae</taxon>
        <taxon>Sphaceloma</taxon>
    </lineage>
</organism>
<dbReference type="SMART" id="SM00612">
    <property type="entry name" value="Kelch"/>
    <property type="match status" value="2"/>
</dbReference>